<evidence type="ECO:0000313" key="2">
    <source>
        <dbReference type="EMBL" id="KAF7823908.1"/>
    </source>
</evidence>
<evidence type="ECO:0000256" key="1">
    <source>
        <dbReference type="SAM" id="MobiDB-lite"/>
    </source>
</evidence>
<dbReference type="Proteomes" id="UP000634136">
    <property type="component" value="Unassembled WGS sequence"/>
</dbReference>
<feature type="compositionally biased region" description="Basic and acidic residues" evidence="1">
    <location>
        <begin position="30"/>
        <end position="41"/>
    </location>
</feature>
<keyword evidence="3" id="KW-1185">Reference proteome</keyword>
<feature type="region of interest" description="Disordered" evidence="1">
    <location>
        <begin position="1"/>
        <end position="47"/>
    </location>
</feature>
<reference evidence="2" key="1">
    <citation type="submission" date="2020-09" db="EMBL/GenBank/DDBJ databases">
        <title>Genome-Enabled Discovery of Anthraquinone Biosynthesis in Senna tora.</title>
        <authorList>
            <person name="Kang S.-H."/>
            <person name="Pandey R.P."/>
            <person name="Lee C.-M."/>
            <person name="Sim J.-S."/>
            <person name="Jeong J.-T."/>
            <person name="Choi B.-S."/>
            <person name="Jung M."/>
            <person name="Ginzburg D."/>
            <person name="Zhao K."/>
            <person name="Won S.Y."/>
            <person name="Oh T.-J."/>
            <person name="Yu Y."/>
            <person name="Kim N.-H."/>
            <person name="Lee O.R."/>
            <person name="Lee T.-H."/>
            <person name="Bashyal P."/>
            <person name="Kim T.-S."/>
            <person name="Lee W.-H."/>
            <person name="Kawkins C."/>
            <person name="Kim C.-K."/>
            <person name="Kim J.S."/>
            <person name="Ahn B.O."/>
            <person name="Rhee S.Y."/>
            <person name="Sohng J.K."/>
        </authorList>
    </citation>
    <scope>NUCLEOTIDE SEQUENCE</scope>
    <source>
        <tissue evidence="2">Leaf</tissue>
    </source>
</reference>
<name>A0A834WK44_9FABA</name>
<proteinExistence type="predicted"/>
<comment type="caution">
    <text evidence="2">The sequence shown here is derived from an EMBL/GenBank/DDBJ whole genome shotgun (WGS) entry which is preliminary data.</text>
</comment>
<sequence>MAPIPMTESRSRPRADPVLAGTPWQTLDDQDTKDGSSHLREGSGPTPIRSLALWRHSGLVFGFFIGNLRFPHAKFNHNTKETI</sequence>
<protein>
    <submittedName>
        <fullName evidence="2">Uncharacterized protein</fullName>
    </submittedName>
</protein>
<organism evidence="2 3">
    <name type="scientific">Senna tora</name>
    <dbReference type="NCBI Taxonomy" id="362788"/>
    <lineage>
        <taxon>Eukaryota</taxon>
        <taxon>Viridiplantae</taxon>
        <taxon>Streptophyta</taxon>
        <taxon>Embryophyta</taxon>
        <taxon>Tracheophyta</taxon>
        <taxon>Spermatophyta</taxon>
        <taxon>Magnoliopsida</taxon>
        <taxon>eudicotyledons</taxon>
        <taxon>Gunneridae</taxon>
        <taxon>Pentapetalae</taxon>
        <taxon>rosids</taxon>
        <taxon>fabids</taxon>
        <taxon>Fabales</taxon>
        <taxon>Fabaceae</taxon>
        <taxon>Caesalpinioideae</taxon>
        <taxon>Cassia clade</taxon>
        <taxon>Senna</taxon>
    </lineage>
</organism>
<dbReference type="AlphaFoldDB" id="A0A834WK44"/>
<gene>
    <name evidence="2" type="ORF">G2W53_022052</name>
</gene>
<dbReference type="EMBL" id="JAAIUW010000007">
    <property type="protein sequence ID" value="KAF7823908.1"/>
    <property type="molecule type" value="Genomic_DNA"/>
</dbReference>
<evidence type="ECO:0000313" key="3">
    <source>
        <dbReference type="Proteomes" id="UP000634136"/>
    </source>
</evidence>
<accession>A0A834WK44</accession>